<dbReference type="Proteomes" id="UP000593567">
    <property type="component" value="Unassembled WGS sequence"/>
</dbReference>
<protein>
    <submittedName>
        <fullName evidence="4">DBI</fullName>
    </submittedName>
</protein>
<accession>A0A7J7JYV7</accession>
<evidence type="ECO:0000256" key="1">
    <source>
        <dbReference type="ARBA" id="ARBA00005567"/>
    </source>
</evidence>
<dbReference type="InterPro" id="IPR000582">
    <property type="entry name" value="Acyl-CoA-binding_protein"/>
</dbReference>
<comment type="caution">
    <text evidence="4">The sequence shown here is derived from an EMBL/GenBank/DDBJ whole genome shotgun (WGS) entry which is preliminary data.</text>
</comment>
<dbReference type="Gene3D" id="1.20.80.10">
    <property type="match status" value="1"/>
</dbReference>
<dbReference type="GO" id="GO:0000062">
    <property type="term" value="F:fatty-acyl-CoA binding"/>
    <property type="evidence" value="ECO:0007669"/>
    <property type="project" value="InterPro"/>
</dbReference>
<dbReference type="PRINTS" id="PR00689">
    <property type="entry name" value="ACOABINDINGP"/>
</dbReference>
<organism evidence="4 5">
    <name type="scientific">Bugula neritina</name>
    <name type="common">Brown bryozoan</name>
    <name type="synonym">Sertularia neritina</name>
    <dbReference type="NCBI Taxonomy" id="10212"/>
    <lineage>
        <taxon>Eukaryota</taxon>
        <taxon>Metazoa</taxon>
        <taxon>Spiralia</taxon>
        <taxon>Lophotrochozoa</taxon>
        <taxon>Bryozoa</taxon>
        <taxon>Gymnolaemata</taxon>
        <taxon>Cheilostomatida</taxon>
        <taxon>Flustrina</taxon>
        <taxon>Buguloidea</taxon>
        <taxon>Bugulidae</taxon>
        <taxon>Bugula</taxon>
    </lineage>
</organism>
<keyword evidence="2" id="KW-0446">Lipid-binding</keyword>
<dbReference type="OrthoDB" id="346910at2759"/>
<dbReference type="PANTHER" id="PTHR23310">
    <property type="entry name" value="ACYL-COA-BINDING PROTEIN, ACBP"/>
    <property type="match status" value="1"/>
</dbReference>
<reference evidence="4" key="1">
    <citation type="submission" date="2020-06" db="EMBL/GenBank/DDBJ databases">
        <title>Draft genome of Bugula neritina, a colonial animal packing powerful symbionts and potential medicines.</title>
        <authorList>
            <person name="Rayko M."/>
        </authorList>
    </citation>
    <scope>NUCLEOTIDE SEQUENCE [LARGE SCALE GENOMIC DNA]</scope>
    <source>
        <strain evidence="4">Kwan_BN1</strain>
    </source>
</reference>
<dbReference type="Pfam" id="PF00887">
    <property type="entry name" value="ACBP"/>
    <property type="match status" value="1"/>
</dbReference>
<comment type="similarity">
    <text evidence="1">Belongs to the ACBP family.</text>
</comment>
<dbReference type="InterPro" id="IPR014352">
    <property type="entry name" value="FERM/acyl-CoA-bd_prot_sf"/>
</dbReference>
<dbReference type="SUPFAM" id="SSF47027">
    <property type="entry name" value="Acyl-CoA binding protein"/>
    <property type="match status" value="1"/>
</dbReference>
<gene>
    <name evidence="4" type="ORF">EB796_010087</name>
</gene>
<dbReference type="PROSITE" id="PS51228">
    <property type="entry name" value="ACB_2"/>
    <property type="match status" value="1"/>
</dbReference>
<dbReference type="AlphaFoldDB" id="A0A7J7JYV7"/>
<dbReference type="GO" id="GO:0006631">
    <property type="term" value="P:fatty acid metabolic process"/>
    <property type="evidence" value="ECO:0007669"/>
    <property type="project" value="TreeGrafter"/>
</dbReference>
<evidence type="ECO:0000313" key="5">
    <source>
        <dbReference type="Proteomes" id="UP000593567"/>
    </source>
</evidence>
<dbReference type="InterPro" id="IPR035984">
    <property type="entry name" value="Acyl-CoA-binding_sf"/>
</dbReference>
<sequence length="129" mass="14795">MADEAFQTAAEEAKQLAQQPKNEELLELYSLYKQGTVGDCNTDRPGMLDFTGKAKWDAWNAKKALSRRDTATQVSFAHRRILLHILLGNKFINQLRKVKQVWHMIQAYLHAVLRQLHKVLLNGYTSVTT</sequence>
<proteinExistence type="inferred from homology"/>
<name>A0A7J7JYV7_BUGNE</name>
<feature type="domain" description="ACB" evidence="3">
    <location>
        <begin position="1"/>
        <end position="80"/>
    </location>
</feature>
<dbReference type="EMBL" id="VXIV02001586">
    <property type="protein sequence ID" value="KAF6031590.1"/>
    <property type="molecule type" value="Genomic_DNA"/>
</dbReference>
<dbReference type="PANTHER" id="PTHR23310:SF62">
    <property type="entry name" value="ACYL-COA BINDING PROTEIN 1, ISOFORM A"/>
    <property type="match status" value="1"/>
</dbReference>
<evidence type="ECO:0000259" key="3">
    <source>
        <dbReference type="PROSITE" id="PS51228"/>
    </source>
</evidence>
<keyword evidence="5" id="KW-1185">Reference proteome</keyword>
<evidence type="ECO:0000256" key="2">
    <source>
        <dbReference type="ARBA" id="ARBA00023121"/>
    </source>
</evidence>
<evidence type="ECO:0000313" key="4">
    <source>
        <dbReference type="EMBL" id="KAF6031590.1"/>
    </source>
</evidence>